<reference evidence="7 8" key="2">
    <citation type="submission" date="2018-03" db="EMBL/GenBank/DDBJ databases">
        <authorList>
            <person name="Keele B.F."/>
        </authorList>
    </citation>
    <scope>NUCLEOTIDE SEQUENCE [LARGE SCALE GENOMIC DNA]</scope>
    <source>
        <strain evidence="7 8">D13</strain>
    </source>
</reference>
<dbReference type="InterPro" id="IPR004960">
    <property type="entry name" value="LipA_acyltrans"/>
</dbReference>
<dbReference type="OrthoDB" id="9808633at2"/>
<keyword evidence="5" id="KW-0472">Membrane</keyword>
<dbReference type="AlphaFoldDB" id="A0A2P1PY65"/>
<organism evidence="7 8">
    <name type="scientific">Ahniella affigens</name>
    <dbReference type="NCBI Taxonomy" id="2021234"/>
    <lineage>
        <taxon>Bacteria</taxon>
        <taxon>Pseudomonadati</taxon>
        <taxon>Pseudomonadota</taxon>
        <taxon>Gammaproteobacteria</taxon>
        <taxon>Lysobacterales</taxon>
        <taxon>Rhodanobacteraceae</taxon>
        <taxon>Ahniella</taxon>
    </lineage>
</organism>
<comment type="subcellular location">
    <subcellularLocation>
        <location evidence="1">Cell inner membrane</location>
    </subcellularLocation>
</comment>
<dbReference type="PANTHER" id="PTHR30606">
    <property type="entry name" value="LIPID A BIOSYNTHESIS LAUROYL ACYLTRANSFERASE"/>
    <property type="match status" value="1"/>
</dbReference>
<gene>
    <name evidence="7" type="ORF">C7S18_22565</name>
</gene>
<reference evidence="7 8" key="1">
    <citation type="submission" date="2018-03" db="EMBL/GenBank/DDBJ databases">
        <title>Ahniella affigens gen. nov., sp. nov., a gammaproteobacterium isolated from sandy soil near a stream.</title>
        <authorList>
            <person name="Ko Y."/>
            <person name="Kim J.-H."/>
        </authorList>
    </citation>
    <scope>NUCLEOTIDE SEQUENCE [LARGE SCALE GENOMIC DNA]</scope>
    <source>
        <strain evidence="7 8">D13</strain>
    </source>
</reference>
<evidence type="ECO:0000256" key="6">
    <source>
        <dbReference type="ARBA" id="ARBA00023315"/>
    </source>
</evidence>
<proteinExistence type="predicted"/>
<dbReference type="GO" id="GO:0005886">
    <property type="term" value="C:plasma membrane"/>
    <property type="evidence" value="ECO:0007669"/>
    <property type="project" value="UniProtKB-SubCell"/>
</dbReference>
<keyword evidence="4 7" id="KW-0808">Transferase</keyword>
<dbReference type="EMBL" id="CP027860">
    <property type="protein sequence ID" value="AVP99785.1"/>
    <property type="molecule type" value="Genomic_DNA"/>
</dbReference>
<evidence type="ECO:0000313" key="8">
    <source>
        <dbReference type="Proteomes" id="UP000241074"/>
    </source>
</evidence>
<dbReference type="InterPro" id="IPR014548">
    <property type="entry name" value="Ac_Trasf"/>
</dbReference>
<evidence type="ECO:0000256" key="1">
    <source>
        <dbReference type="ARBA" id="ARBA00004533"/>
    </source>
</evidence>
<dbReference type="PIRSF" id="PIRSF028561">
    <property type="entry name" value="Ac_Trasf"/>
    <property type="match status" value="1"/>
</dbReference>
<dbReference type="GO" id="GO:0009247">
    <property type="term" value="P:glycolipid biosynthetic process"/>
    <property type="evidence" value="ECO:0007669"/>
    <property type="project" value="UniProtKB-ARBA"/>
</dbReference>
<dbReference type="KEGG" id="xba:C7S18_22565"/>
<evidence type="ECO:0000256" key="4">
    <source>
        <dbReference type="ARBA" id="ARBA00022679"/>
    </source>
</evidence>
<accession>A0A2P1PY65</accession>
<evidence type="ECO:0000256" key="5">
    <source>
        <dbReference type="ARBA" id="ARBA00023136"/>
    </source>
</evidence>
<dbReference type="GO" id="GO:0016746">
    <property type="term" value="F:acyltransferase activity"/>
    <property type="evidence" value="ECO:0007669"/>
    <property type="project" value="UniProtKB-KW"/>
</dbReference>
<keyword evidence="2" id="KW-1003">Cell membrane</keyword>
<sequence length="314" mass="35326">MSAAADPKVDWRQRPEGGGRFALWLIRTYAQYCGRSLARILLLPITLYFFFKRVPERRASLAFLSRVLGRPAGWRDCARHIHAFASTILDRVFLLSGQFRGFDIDVQGLEGLHAHLDMGRGVLMLGSHLGSFEVLRVLSLRRPDVTVRVVLDVKHNPAITSLLAELNPAVAATVIDAGQDGMSIVMQIKEALEQGALVTLLADRAAPNEPQLRLPFLGEPAPFPRAPWQIAATLGVPISLCFGLYLGGNRYRLVFERFSDGLHFARKDRDAGLRDIMARYAAYLEQMARAYPYNWFNFYDFWQAPRPDSARTEP</sequence>
<name>A0A2P1PY65_9GAMM</name>
<dbReference type="CDD" id="cd07984">
    <property type="entry name" value="LPLAT_LABLAT-like"/>
    <property type="match status" value="1"/>
</dbReference>
<evidence type="ECO:0000313" key="7">
    <source>
        <dbReference type="EMBL" id="AVP99785.1"/>
    </source>
</evidence>
<keyword evidence="8" id="KW-1185">Reference proteome</keyword>
<dbReference type="Pfam" id="PF03279">
    <property type="entry name" value="Lip_A_acyltrans"/>
    <property type="match status" value="1"/>
</dbReference>
<evidence type="ECO:0000256" key="2">
    <source>
        <dbReference type="ARBA" id="ARBA00022475"/>
    </source>
</evidence>
<dbReference type="Proteomes" id="UP000241074">
    <property type="component" value="Chromosome"/>
</dbReference>
<keyword evidence="3" id="KW-0997">Cell inner membrane</keyword>
<protein>
    <submittedName>
        <fullName evidence="7">Acyltransferase</fullName>
    </submittedName>
</protein>
<keyword evidence="6 7" id="KW-0012">Acyltransferase</keyword>
<evidence type="ECO:0000256" key="3">
    <source>
        <dbReference type="ARBA" id="ARBA00022519"/>
    </source>
</evidence>
<dbReference type="RefSeq" id="WP_106893704.1">
    <property type="nucleotide sequence ID" value="NZ_CP027860.1"/>
</dbReference>
<dbReference type="PANTHER" id="PTHR30606:SF9">
    <property type="entry name" value="LIPID A BIOSYNTHESIS LAUROYLTRANSFERASE"/>
    <property type="match status" value="1"/>
</dbReference>